<proteinExistence type="predicted"/>
<gene>
    <name evidence="4" type="primary">ABSGL_04789.1 scaffold 5911</name>
</gene>
<name>A0A163JGL0_ABSGL</name>
<dbReference type="AlphaFoldDB" id="A0A163JGL0"/>
<evidence type="ECO:0000313" key="5">
    <source>
        <dbReference type="Proteomes" id="UP000078561"/>
    </source>
</evidence>
<dbReference type="STRING" id="4829.A0A163JGL0"/>
<keyword evidence="2" id="KW-0812">Transmembrane</keyword>
<keyword evidence="5" id="KW-1185">Reference proteome</keyword>
<dbReference type="Pfam" id="PF24394">
    <property type="entry name" value="TMEM62_C"/>
    <property type="match status" value="1"/>
</dbReference>
<dbReference type="EMBL" id="LT552523">
    <property type="protein sequence ID" value="SAL99202.1"/>
    <property type="molecule type" value="Genomic_DNA"/>
</dbReference>
<evidence type="ECO:0000256" key="1">
    <source>
        <dbReference type="SAM" id="MobiDB-lite"/>
    </source>
</evidence>
<feature type="transmembrane region" description="Helical" evidence="2">
    <location>
        <begin position="103"/>
        <end position="123"/>
    </location>
</feature>
<feature type="region of interest" description="Disordered" evidence="1">
    <location>
        <begin position="250"/>
        <end position="301"/>
    </location>
</feature>
<accession>A0A163JGL0</accession>
<dbReference type="InParanoid" id="A0A163JGL0"/>
<evidence type="ECO:0000256" key="2">
    <source>
        <dbReference type="SAM" id="Phobius"/>
    </source>
</evidence>
<reference evidence="4" key="1">
    <citation type="submission" date="2016-04" db="EMBL/GenBank/DDBJ databases">
        <authorList>
            <person name="Evans L.H."/>
            <person name="Alamgir A."/>
            <person name="Owens N."/>
            <person name="Weber N.D."/>
            <person name="Virtaneva K."/>
            <person name="Barbian K."/>
            <person name="Babar A."/>
            <person name="Rosenke K."/>
        </authorList>
    </citation>
    <scope>NUCLEOTIDE SEQUENCE [LARGE SCALE GENOMIC DNA]</scope>
    <source>
        <strain evidence="4">CBS 101.48</strain>
    </source>
</reference>
<dbReference type="OrthoDB" id="45365at2759"/>
<feature type="transmembrane region" description="Helical" evidence="2">
    <location>
        <begin position="184"/>
        <end position="205"/>
    </location>
</feature>
<dbReference type="Proteomes" id="UP000078561">
    <property type="component" value="Unassembled WGS sequence"/>
</dbReference>
<feature type="transmembrane region" description="Helical" evidence="2">
    <location>
        <begin position="158"/>
        <end position="178"/>
    </location>
</feature>
<feature type="domain" description="TMEM62 C-terminal" evidence="3">
    <location>
        <begin position="30"/>
        <end position="184"/>
    </location>
</feature>
<protein>
    <recommendedName>
        <fullName evidence="3">TMEM62 C-terminal domain-containing protein</fullName>
    </recommendedName>
</protein>
<keyword evidence="2" id="KW-0472">Membrane</keyword>
<dbReference type="InterPro" id="IPR056230">
    <property type="entry name" value="TMEM62_C"/>
</dbReference>
<keyword evidence="2" id="KW-1133">Transmembrane helix</keyword>
<evidence type="ECO:0000313" key="4">
    <source>
        <dbReference type="EMBL" id="SAL99202.1"/>
    </source>
</evidence>
<organism evidence="4">
    <name type="scientific">Absidia glauca</name>
    <name type="common">Pin mould</name>
    <dbReference type="NCBI Taxonomy" id="4829"/>
    <lineage>
        <taxon>Eukaryota</taxon>
        <taxon>Fungi</taxon>
        <taxon>Fungi incertae sedis</taxon>
        <taxon>Mucoromycota</taxon>
        <taxon>Mucoromycotina</taxon>
        <taxon>Mucoromycetes</taxon>
        <taxon>Mucorales</taxon>
        <taxon>Cunninghamellaceae</taxon>
        <taxon>Absidia</taxon>
    </lineage>
</organism>
<feature type="compositionally biased region" description="Polar residues" evidence="1">
    <location>
        <begin position="253"/>
        <end position="264"/>
    </location>
</feature>
<sequence>MAPSTRVMLSLHELDADPYAGPYRCIRRQCLAWLLRFLQFPVVMPRVFYTTLIFVLCFLCLPWFRAEFIPSGDSAADGGRYGTFYLWGFVFGNNEWLPLGDSFMFAVFHLCFDVGVFLILFAWRATDIEDLHCPTVADGGLLQGHHQQQQQQQWNRALWFKILEVVYWVWRMSSVMAIGSFYGWPALMLNSLVLWMLFAAGVLVWGKDGLMNYRSTKGRSRIHTALEGCPHCQTLSSGTTLAAAPSLSLYSSPQQHGSASATNPSSSYDHSIDDHDSSSSSSSSTSQANKDGTRIKSRRRQ</sequence>
<evidence type="ECO:0000259" key="3">
    <source>
        <dbReference type="Pfam" id="PF24394"/>
    </source>
</evidence>
<feature type="transmembrane region" description="Helical" evidence="2">
    <location>
        <begin position="46"/>
        <end position="64"/>
    </location>
</feature>